<accession>A7NJ07</accession>
<dbReference type="KEGG" id="rca:Rcas_1377"/>
<dbReference type="Proteomes" id="UP000000263">
    <property type="component" value="Chromosome"/>
</dbReference>
<dbReference type="EMBL" id="CP000804">
    <property type="protein sequence ID" value="ABU57473.1"/>
    <property type="molecule type" value="Genomic_DNA"/>
</dbReference>
<gene>
    <name evidence="4" type="ordered locus">Rcas_1377</name>
</gene>
<evidence type="ECO:0000259" key="3">
    <source>
        <dbReference type="Pfam" id="PF01926"/>
    </source>
</evidence>
<keyword evidence="2" id="KW-0472">Membrane</keyword>
<dbReference type="GO" id="GO:0005525">
    <property type="term" value="F:GTP binding"/>
    <property type="evidence" value="ECO:0007669"/>
    <property type="project" value="InterPro"/>
</dbReference>
<protein>
    <submittedName>
        <fullName evidence="4">Dynamin family protein</fullName>
    </submittedName>
</protein>
<evidence type="ECO:0000313" key="4">
    <source>
        <dbReference type="EMBL" id="ABU57473.1"/>
    </source>
</evidence>
<proteinExistence type="predicted"/>
<dbReference type="AlphaFoldDB" id="A7NJ07"/>
<dbReference type="HOGENOM" id="CLU_014646_1_0_0"/>
<feature type="coiled-coil region" evidence="1">
    <location>
        <begin position="280"/>
        <end position="317"/>
    </location>
</feature>
<dbReference type="PANTHER" id="PTHR43681">
    <property type="entry name" value="TRANSMEMBRANE GTPASE FZO"/>
    <property type="match status" value="1"/>
</dbReference>
<dbReference type="SUPFAM" id="SSF52540">
    <property type="entry name" value="P-loop containing nucleoside triphosphate hydrolases"/>
    <property type="match status" value="1"/>
</dbReference>
<reference evidence="4 5" key="1">
    <citation type="submission" date="2007-08" db="EMBL/GenBank/DDBJ databases">
        <title>Complete sequence of Roseiflexus castenholzii DSM 13941.</title>
        <authorList>
            <consortium name="US DOE Joint Genome Institute"/>
            <person name="Copeland A."/>
            <person name="Lucas S."/>
            <person name="Lapidus A."/>
            <person name="Barry K."/>
            <person name="Glavina del Rio T."/>
            <person name="Dalin E."/>
            <person name="Tice H."/>
            <person name="Pitluck S."/>
            <person name="Thompson L.S."/>
            <person name="Brettin T."/>
            <person name="Bruce D."/>
            <person name="Detter J.C."/>
            <person name="Han C."/>
            <person name="Tapia R."/>
            <person name="Schmutz J."/>
            <person name="Larimer F."/>
            <person name="Land M."/>
            <person name="Hauser L."/>
            <person name="Kyrpides N."/>
            <person name="Mikhailova N."/>
            <person name="Bryant D.A."/>
            <person name="Hanada S."/>
            <person name="Tsukatani Y."/>
            <person name="Richardson P."/>
        </authorList>
    </citation>
    <scope>NUCLEOTIDE SEQUENCE [LARGE SCALE GENOMIC DNA]</scope>
    <source>
        <strain evidence="5">DSM 13941 / HLO8</strain>
    </source>
</reference>
<dbReference type="CDD" id="cd09912">
    <property type="entry name" value="DLP_2"/>
    <property type="match status" value="1"/>
</dbReference>
<feature type="transmembrane region" description="Helical" evidence="2">
    <location>
        <begin position="485"/>
        <end position="502"/>
    </location>
</feature>
<feature type="domain" description="G" evidence="3">
    <location>
        <begin position="62"/>
        <end position="189"/>
    </location>
</feature>
<organism evidence="4 5">
    <name type="scientific">Roseiflexus castenholzii (strain DSM 13941 / HLO8)</name>
    <dbReference type="NCBI Taxonomy" id="383372"/>
    <lineage>
        <taxon>Bacteria</taxon>
        <taxon>Bacillati</taxon>
        <taxon>Chloroflexota</taxon>
        <taxon>Chloroflexia</taxon>
        <taxon>Chloroflexales</taxon>
        <taxon>Roseiflexineae</taxon>
        <taxon>Roseiflexaceae</taxon>
        <taxon>Roseiflexus</taxon>
    </lineage>
</organism>
<name>A7NJ07_ROSCS</name>
<keyword evidence="1" id="KW-0175">Coiled coil</keyword>
<dbReference type="InterPro" id="IPR006073">
    <property type="entry name" value="GTP-bd"/>
</dbReference>
<dbReference type="Pfam" id="PF01926">
    <property type="entry name" value="MMR_HSR1"/>
    <property type="match status" value="1"/>
</dbReference>
<keyword evidence="2" id="KW-1133">Transmembrane helix</keyword>
<dbReference type="eggNOG" id="COG0699">
    <property type="taxonomic scope" value="Bacteria"/>
</dbReference>
<keyword evidence="5" id="KW-1185">Reference proteome</keyword>
<evidence type="ECO:0000313" key="5">
    <source>
        <dbReference type="Proteomes" id="UP000000263"/>
    </source>
</evidence>
<dbReference type="InterPro" id="IPR051943">
    <property type="entry name" value="TRAFAC_Dynamin-like_GTPase"/>
</dbReference>
<sequence>MTPFLTGRKLLTERQEALLEAIRAALEALRAALRRFGVDVAPADVRILDDAIAHLDELFLLVVAGEYNSGKSSFINALIGAPVVAEGVTPTTDRITVLRYGDMPGEMVGGAFLVEYRFPAEVLRRMAIVDTPGTNAIIQRHEELTRDFIPRADLVLFVTSASQPFSASERSFLELIRDWGKKVVIIVNKADLLDDAGLAEVVAFVGRHAEDLFGVRPEIFAVSSRLARQARDDDDQALWDASRFPAIEQYISDTLDEEQRVRLKLLSPLGVARRLAERYLIAVEDRLAALRDDVAAIENIERQLEQFRSDLADDFQRHRAEIANILNEFELRGMQFFDETIRVSNLFHLARHQQEISEAFARDIVADVPQQIEARLQALIDWMVEKNLRIWQGVMDYLRRERAVQHRSGLIGEIGGTFEYNRNALIESVAREAEKIVATYDREAEAQALTDEVRAAIASSTLVGAGAVGIGALLVLLLHGALLDVTGVLVAGVLALGGLYIIPNKRRQIKRQFHQRVADLRETLTATMERQFNAELDRMITRIRDAIDPYTRFVYTQHDHLLTTQRELSDAEAEISRLQAEVERS</sequence>
<keyword evidence="2" id="KW-0812">Transmembrane</keyword>
<dbReference type="OrthoDB" id="9816479at2"/>
<dbReference type="Gene3D" id="3.40.50.300">
    <property type="entry name" value="P-loop containing nucleotide triphosphate hydrolases"/>
    <property type="match status" value="1"/>
</dbReference>
<evidence type="ECO:0000256" key="2">
    <source>
        <dbReference type="SAM" id="Phobius"/>
    </source>
</evidence>
<dbReference type="InterPro" id="IPR027417">
    <property type="entry name" value="P-loop_NTPase"/>
</dbReference>
<dbReference type="PANTHER" id="PTHR43681:SF1">
    <property type="entry name" value="SARCALUMENIN"/>
    <property type="match status" value="1"/>
</dbReference>
<dbReference type="STRING" id="383372.Rcas_1377"/>
<evidence type="ECO:0000256" key="1">
    <source>
        <dbReference type="SAM" id="Coils"/>
    </source>
</evidence>
<dbReference type="RefSeq" id="WP_012119902.1">
    <property type="nucleotide sequence ID" value="NC_009767.1"/>
</dbReference>